<dbReference type="OrthoDB" id="5511003at2"/>
<dbReference type="HOGENOM" id="CLU_1406322_0_0_7"/>
<proteinExistence type="predicted"/>
<evidence type="ECO:0000313" key="2">
    <source>
        <dbReference type="Proteomes" id="UP000001784"/>
    </source>
</evidence>
<dbReference type="Proteomes" id="UP000001784">
    <property type="component" value="Chromosome"/>
</dbReference>
<gene>
    <name evidence="1" type="ordered locus">Sfum_2085</name>
</gene>
<dbReference type="Pfam" id="PF04390">
    <property type="entry name" value="LptE"/>
    <property type="match status" value="1"/>
</dbReference>
<dbReference type="STRING" id="335543.Sfum_2085"/>
<dbReference type="InParanoid" id="A0LK16"/>
<dbReference type="GO" id="GO:0019867">
    <property type="term" value="C:outer membrane"/>
    <property type="evidence" value="ECO:0007669"/>
    <property type="project" value="InterPro"/>
</dbReference>
<organism evidence="1 2">
    <name type="scientific">Syntrophobacter fumaroxidans (strain DSM 10017 / MPOB)</name>
    <dbReference type="NCBI Taxonomy" id="335543"/>
    <lineage>
        <taxon>Bacteria</taxon>
        <taxon>Pseudomonadati</taxon>
        <taxon>Thermodesulfobacteriota</taxon>
        <taxon>Syntrophobacteria</taxon>
        <taxon>Syntrophobacterales</taxon>
        <taxon>Syntrophobacteraceae</taxon>
        <taxon>Syntrophobacter</taxon>
    </lineage>
</organism>
<keyword evidence="2" id="KW-1185">Reference proteome</keyword>
<dbReference type="KEGG" id="sfu:Sfum_2085"/>
<dbReference type="GO" id="GO:0043165">
    <property type="term" value="P:Gram-negative-bacterium-type cell outer membrane assembly"/>
    <property type="evidence" value="ECO:0007669"/>
    <property type="project" value="InterPro"/>
</dbReference>
<evidence type="ECO:0000313" key="1">
    <source>
        <dbReference type="EMBL" id="ABK17768.1"/>
    </source>
</evidence>
<dbReference type="RefSeq" id="WP_011698937.1">
    <property type="nucleotide sequence ID" value="NC_008554.1"/>
</dbReference>
<evidence type="ECO:0008006" key="3">
    <source>
        <dbReference type="Google" id="ProtNLM"/>
    </source>
</evidence>
<protein>
    <recommendedName>
        <fullName evidence="3">Lipoprotein</fullName>
    </recommendedName>
</protein>
<name>A0LK16_SYNFM</name>
<sequence precursor="true">MQIRSRLLIVAVVLLLCTTGCGYHFSGEGPGPKPGLHNIAIPVFENKTSEPDLGAIFAGELRKEFMRRGSMRVVPQDEAEAVFRGIITNIYSSAVAHRDLPLTYNNALAIETRLYVVLEIRCIEIKTGKVLWQDPNFTYFKVYRQLRNAQDPDPIFSFDSRKGALQFLAKEMSTRIHDRFLSNF</sequence>
<dbReference type="AlphaFoldDB" id="A0LK16"/>
<dbReference type="InterPro" id="IPR007485">
    <property type="entry name" value="LPS_assembly_LptE"/>
</dbReference>
<reference evidence="1 2" key="1">
    <citation type="submission" date="2006-10" db="EMBL/GenBank/DDBJ databases">
        <title>Complete sequence of Syntrophobacter fumaroxidans MPOB.</title>
        <authorList>
            <consortium name="US DOE Joint Genome Institute"/>
            <person name="Copeland A."/>
            <person name="Lucas S."/>
            <person name="Lapidus A."/>
            <person name="Barry K."/>
            <person name="Detter J.C."/>
            <person name="Glavina del Rio T."/>
            <person name="Hammon N."/>
            <person name="Israni S."/>
            <person name="Pitluck S."/>
            <person name="Goltsman E.G."/>
            <person name="Martinez M."/>
            <person name="Schmutz J."/>
            <person name="Larimer F."/>
            <person name="Land M."/>
            <person name="Hauser L."/>
            <person name="Kyrpides N."/>
            <person name="Kim E."/>
            <person name="Boone D.R."/>
            <person name="Brockman F."/>
            <person name="Culley D."/>
            <person name="Ferry J."/>
            <person name="Gunsalus R."/>
            <person name="McInerney M.J."/>
            <person name="Morrison M."/>
            <person name="Plugge C."/>
            <person name="Rohlin L."/>
            <person name="Scholten J."/>
            <person name="Sieber J."/>
            <person name="Stams A.J.M."/>
            <person name="Worm P."/>
            <person name="Henstra A.M."/>
            <person name="Richardson P."/>
        </authorList>
    </citation>
    <scope>NUCLEOTIDE SEQUENCE [LARGE SCALE GENOMIC DNA]</scope>
    <source>
        <strain evidence="2">DSM 10017 / MPOB</strain>
    </source>
</reference>
<dbReference type="EMBL" id="CP000478">
    <property type="protein sequence ID" value="ABK17768.1"/>
    <property type="molecule type" value="Genomic_DNA"/>
</dbReference>
<accession>A0LK16</accession>
<dbReference type="eggNOG" id="COG2980">
    <property type="taxonomic scope" value="Bacteria"/>
</dbReference>